<dbReference type="EMBL" id="JAOTPO010000012">
    <property type="protein sequence ID" value="MDE5414908.1"/>
    <property type="molecule type" value="Genomic_DNA"/>
</dbReference>
<dbReference type="InterPro" id="IPR032693">
    <property type="entry name" value="YtkA-like_dom"/>
</dbReference>
<keyword evidence="1" id="KW-0812">Transmembrane</keyword>
<evidence type="ECO:0000313" key="3">
    <source>
        <dbReference type="EMBL" id="MDE5414908.1"/>
    </source>
</evidence>
<evidence type="ECO:0000313" key="4">
    <source>
        <dbReference type="Proteomes" id="UP001148125"/>
    </source>
</evidence>
<keyword evidence="1" id="KW-1133">Transmembrane helix</keyword>
<proteinExistence type="predicted"/>
<comment type="caution">
    <text evidence="3">The sequence shown here is derived from an EMBL/GenBank/DDBJ whole genome shotgun (WGS) entry which is preliminary data.</text>
</comment>
<evidence type="ECO:0000256" key="1">
    <source>
        <dbReference type="SAM" id="Phobius"/>
    </source>
</evidence>
<protein>
    <submittedName>
        <fullName evidence="3">FixH family protein</fullName>
    </submittedName>
</protein>
<dbReference type="Proteomes" id="UP001148125">
    <property type="component" value="Unassembled WGS sequence"/>
</dbReference>
<sequence length="170" mass="19446">MSNLNLEKVVVKRSVMTIFIAMSFLIITGLLSYALLFRENLVTDWYMDVVGSENVISAGTTNDLHIFLYDEEGNPIKNANVKVILDMPEMVHYIKKPMRHVENGLYEAEILLSMGGTWVGWVEAKRGSETYINQFLLQSDGKVMSNDFRDPKDHFHLDQPLPPVIQQQLD</sequence>
<reference evidence="3" key="1">
    <citation type="submission" date="2024-05" db="EMBL/GenBank/DDBJ databases">
        <title>Alkalihalobacillus sp. strain MEB203 novel alkaliphilic bacterium from Lonar Lake, India.</title>
        <authorList>
            <person name="Joshi A."/>
            <person name="Thite S."/>
            <person name="Mengade P."/>
        </authorList>
    </citation>
    <scope>NUCLEOTIDE SEQUENCE</scope>
    <source>
        <strain evidence="3">MEB 203</strain>
    </source>
</reference>
<organism evidence="3 4">
    <name type="scientific">Alkalihalobacterium chitinilyticum</name>
    <dbReference type="NCBI Taxonomy" id="2980103"/>
    <lineage>
        <taxon>Bacteria</taxon>
        <taxon>Bacillati</taxon>
        <taxon>Bacillota</taxon>
        <taxon>Bacilli</taxon>
        <taxon>Bacillales</taxon>
        <taxon>Bacillaceae</taxon>
        <taxon>Alkalihalobacterium</taxon>
    </lineage>
</organism>
<name>A0ABT5VHI1_9BACI</name>
<keyword evidence="1" id="KW-0472">Membrane</keyword>
<accession>A0ABT5VHI1</accession>
<gene>
    <name evidence="3" type="ORF">N7Z68_16225</name>
</gene>
<keyword evidence="4" id="KW-1185">Reference proteome</keyword>
<dbReference type="Pfam" id="PF13115">
    <property type="entry name" value="YtkA"/>
    <property type="match status" value="1"/>
</dbReference>
<evidence type="ECO:0000259" key="2">
    <source>
        <dbReference type="Pfam" id="PF13115"/>
    </source>
</evidence>
<feature type="domain" description="YtkA-like" evidence="2">
    <location>
        <begin position="42"/>
        <end position="118"/>
    </location>
</feature>
<dbReference type="RefSeq" id="WP_275119518.1">
    <property type="nucleotide sequence ID" value="NZ_JAOTPO010000012.1"/>
</dbReference>
<feature type="transmembrane region" description="Helical" evidence="1">
    <location>
        <begin position="15"/>
        <end position="37"/>
    </location>
</feature>